<feature type="domain" description="HMA" evidence="9">
    <location>
        <begin position="16"/>
        <end position="81"/>
    </location>
</feature>
<dbReference type="InterPro" id="IPR036163">
    <property type="entry name" value="HMA_dom_sf"/>
</dbReference>
<keyword evidence="8" id="KW-1133">Transmembrane helix</keyword>
<evidence type="ECO:0000256" key="8">
    <source>
        <dbReference type="SAM" id="Phobius"/>
    </source>
</evidence>
<evidence type="ECO:0000256" key="6">
    <source>
        <dbReference type="ARBA" id="ARBA00022967"/>
    </source>
</evidence>
<keyword evidence="3" id="KW-1003">Cell membrane</keyword>
<comment type="subcellular location">
    <subcellularLocation>
        <location evidence="1">Cell membrane</location>
        <topology evidence="1">Multi-pass membrane protein</topology>
    </subcellularLocation>
</comment>
<dbReference type="GO" id="GO:0055070">
    <property type="term" value="P:copper ion homeostasis"/>
    <property type="evidence" value="ECO:0007669"/>
    <property type="project" value="TreeGrafter"/>
</dbReference>
<dbReference type="SUPFAM" id="SSF55008">
    <property type="entry name" value="HMA, heavy metal-associated domain"/>
    <property type="match status" value="1"/>
</dbReference>
<evidence type="ECO:0000259" key="9">
    <source>
        <dbReference type="PROSITE" id="PS50846"/>
    </source>
</evidence>
<keyword evidence="7" id="KW-0406">Ion transport</keyword>
<proteinExistence type="predicted"/>
<comment type="caution">
    <text evidence="10">The sequence shown here is derived from an EMBL/GenBank/DDBJ whole genome shotgun (WGS) entry which is preliminary data.</text>
</comment>
<accession>A0A081RBP9</accession>
<dbReference type="eggNOG" id="COG2217">
    <property type="taxonomic scope" value="Bacteria"/>
</dbReference>
<organism evidence="10 11">
    <name type="scientific">Sphingobium chlorophenolicum</name>
    <dbReference type="NCBI Taxonomy" id="46429"/>
    <lineage>
        <taxon>Bacteria</taxon>
        <taxon>Pseudomonadati</taxon>
        <taxon>Pseudomonadota</taxon>
        <taxon>Alphaproteobacteria</taxon>
        <taxon>Sphingomonadales</taxon>
        <taxon>Sphingomonadaceae</taxon>
        <taxon>Sphingobium</taxon>
    </lineage>
</organism>
<evidence type="ECO:0000256" key="3">
    <source>
        <dbReference type="ARBA" id="ARBA00022475"/>
    </source>
</evidence>
<keyword evidence="2" id="KW-0813">Transport</keyword>
<keyword evidence="4" id="KW-0597">Phosphoprotein</keyword>
<evidence type="ECO:0000256" key="5">
    <source>
        <dbReference type="ARBA" id="ARBA00022842"/>
    </source>
</evidence>
<feature type="transmembrane region" description="Helical" evidence="8">
    <location>
        <begin position="101"/>
        <end position="124"/>
    </location>
</feature>
<feature type="transmembrane region" description="Helical" evidence="8">
    <location>
        <begin position="130"/>
        <end position="151"/>
    </location>
</feature>
<dbReference type="PROSITE" id="PS50846">
    <property type="entry name" value="HMA_2"/>
    <property type="match status" value="1"/>
</dbReference>
<name>A0A081RBP9_SPHCR</name>
<evidence type="ECO:0000313" key="10">
    <source>
        <dbReference type="EMBL" id="KEQ52622.1"/>
    </source>
</evidence>
<evidence type="ECO:0000256" key="2">
    <source>
        <dbReference type="ARBA" id="ARBA00022448"/>
    </source>
</evidence>
<evidence type="ECO:0000313" key="11">
    <source>
        <dbReference type="Proteomes" id="UP000028411"/>
    </source>
</evidence>
<dbReference type="GO" id="GO:0005886">
    <property type="term" value="C:plasma membrane"/>
    <property type="evidence" value="ECO:0007669"/>
    <property type="project" value="UniProtKB-SubCell"/>
</dbReference>
<dbReference type="Proteomes" id="UP000028411">
    <property type="component" value="Unassembled WGS sequence"/>
</dbReference>
<keyword evidence="5" id="KW-0460">Magnesium</keyword>
<dbReference type="GO" id="GO:0005507">
    <property type="term" value="F:copper ion binding"/>
    <property type="evidence" value="ECO:0007669"/>
    <property type="project" value="TreeGrafter"/>
</dbReference>
<dbReference type="InterPro" id="IPR006121">
    <property type="entry name" value="HMA_dom"/>
</dbReference>
<feature type="transmembrane region" description="Helical" evidence="8">
    <location>
        <begin position="163"/>
        <end position="182"/>
    </location>
</feature>
<keyword evidence="8" id="KW-0472">Membrane</keyword>
<dbReference type="Gene3D" id="3.30.70.100">
    <property type="match status" value="1"/>
</dbReference>
<evidence type="ECO:0000256" key="1">
    <source>
        <dbReference type="ARBA" id="ARBA00004651"/>
    </source>
</evidence>
<reference evidence="10 11" key="1">
    <citation type="submission" date="2014-02" db="EMBL/GenBank/DDBJ databases">
        <title>Whole genome sequence of Sphingobium chlorophenolicum NBRC 16172.</title>
        <authorList>
            <person name="Gan H.M."/>
            <person name="Gan H.Y."/>
            <person name="Chew T.H."/>
            <person name="Savka M.A."/>
        </authorList>
    </citation>
    <scope>NUCLEOTIDE SEQUENCE [LARGE SCALE GENOMIC DNA]</scope>
    <source>
        <strain evidence="10 11">NBRC 16172</strain>
    </source>
</reference>
<dbReference type="PATRIC" id="fig|46429.4.peg.3042"/>
<dbReference type="CDD" id="cd00371">
    <property type="entry name" value="HMA"/>
    <property type="match status" value="1"/>
</dbReference>
<dbReference type="PANTHER" id="PTHR43520:SF5">
    <property type="entry name" value="CATION-TRANSPORTING P-TYPE ATPASE-RELATED"/>
    <property type="match status" value="1"/>
</dbReference>
<keyword evidence="8" id="KW-0812">Transmembrane</keyword>
<dbReference type="GO" id="GO:0043682">
    <property type="term" value="F:P-type divalent copper transporter activity"/>
    <property type="evidence" value="ECO:0007669"/>
    <property type="project" value="TreeGrafter"/>
</dbReference>
<protein>
    <submittedName>
        <fullName evidence="10">ATPase</fullName>
    </submittedName>
</protein>
<dbReference type="eggNOG" id="COG2608">
    <property type="taxonomic scope" value="Bacteria"/>
</dbReference>
<dbReference type="EMBL" id="JFHR01000038">
    <property type="protein sequence ID" value="KEQ52622.1"/>
    <property type="molecule type" value="Genomic_DNA"/>
</dbReference>
<keyword evidence="6" id="KW-1278">Translocase</keyword>
<dbReference type="PANTHER" id="PTHR43520">
    <property type="entry name" value="ATP7, ISOFORM B"/>
    <property type="match status" value="1"/>
</dbReference>
<sequence length="218" mass="22838">MATKALIPDPVAEEAVESLFAVPGIHCAGCIAKIEEGLPRRPGILSARVNMGAKRVAIRHDPALTPPDLRAAIAALGFEAEPLADAGLDVAAAESRRLTRALVVAGFAAMNIMLLSVSVWSGAAGATRGMFHWLSALIALPTVAYAGQPFFRSAWAALRQRRTNMDVPISIGVLLTTGMSLYETVIGGAHAWFDGAVMLLFFLLAGRGGGGRKGGVFF</sequence>
<evidence type="ECO:0000256" key="4">
    <source>
        <dbReference type="ARBA" id="ARBA00022553"/>
    </source>
</evidence>
<evidence type="ECO:0000256" key="7">
    <source>
        <dbReference type="ARBA" id="ARBA00023065"/>
    </source>
</evidence>
<dbReference type="AlphaFoldDB" id="A0A081RBP9"/>
<gene>
    <name evidence="10" type="ORF">BV95_03067</name>
</gene>
<dbReference type="Pfam" id="PF00403">
    <property type="entry name" value="HMA"/>
    <property type="match status" value="1"/>
</dbReference>